<keyword evidence="3" id="KW-0813">Transport</keyword>
<dbReference type="GO" id="GO:0046933">
    <property type="term" value="F:proton-transporting ATP synthase activity, rotational mechanism"/>
    <property type="evidence" value="ECO:0007669"/>
    <property type="project" value="InterPro"/>
</dbReference>
<evidence type="ECO:0000313" key="10">
    <source>
        <dbReference type="Proteomes" id="UP001237642"/>
    </source>
</evidence>
<keyword evidence="6" id="KW-0472">Membrane</keyword>
<evidence type="ECO:0000256" key="7">
    <source>
        <dbReference type="ARBA" id="ARBA00023196"/>
    </source>
</evidence>
<evidence type="ECO:0000256" key="4">
    <source>
        <dbReference type="ARBA" id="ARBA00022781"/>
    </source>
</evidence>
<evidence type="ECO:0000313" key="9">
    <source>
        <dbReference type="EMBL" id="KAK1377646.1"/>
    </source>
</evidence>
<dbReference type="Gene3D" id="1.10.287.80">
    <property type="entry name" value="ATP synthase, gamma subunit, helix hairpin domain"/>
    <property type="match status" value="1"/>
</dbReference>
<dbReference type="SUPFAM" id="SSF52943">
    <property type="entry name" value="ATP synthase (F1-ATPase), gamma subunit"/>
    <property type="match status" value="1"/>
</dbReference>
<comment type="subcellular location">
    <subcellularLocation>
        <location evidence="1">Membrane</location>
        <topology evidence="1">Peripheral membrane protein</topology>
    </subcellularLocation>
</comment>
<comment type="caution">
    <text evidence="9">The sequence shown here is derived from an EMBL/GenBank/DDBJ whole genome shotgun (WGS) entry which is preliminary data.</text>
</comment>
<evidence type="ECO:0000256" key="3">
    <source>
        <dbReference type="ARBA" id="ARBA00022448"/>
    </source>
</evidence>
<dbReference type="GO" id="GO:0045259">
    <property type="term" value="C:proton-transporting ATP synthase complex"/>
    <property type="evidence" value="ECO:0007669"/>
    <property type="project" value="UniProtKB-KW"/>
</dbReference>
<dbReference type="EMBL" id="JAUIZM010000006">
    <property type="protein sequence ID" value="KAK1377646.1"/>
    <property type="molecule type" value="Genomic_DNA"/>
</dbReference>
<keyword evidence="5" id="KW-0406">Ion transport</keyword>
<evidence type="ECO:0000256" key="6">
    <source>
        <dbReference type="ARBA" id="ARBA00023136"/>
    </source>
</evidence>
<organism evidence="9 10">
    <name type="scientific">Heracleum sosnowskyi</name>
    <dbReference type="NCBI Taxonomy" id="360622"/>
    <lineage>
        <taxon>Eukaryota</taxon>
        <taxon>Viridiplantae</taxon>
        <taxon>Streptophyta</taxon>
        <taxon>Embryophyta</taxon>
        <taxon>Tracheophyta</taxon>
        <taxon>Spermatophyta</taxon>
        <taxon>Magnoliopsida</taxon>
        <taxon>eudicotyledons</taxon>
        <taxon>Gunneridae</taxon>
        <taxon>Pentapetalae</taxon>
        <taxon>asterids</taxon>
        <taxon>campanulids</taxon>
        <taxon>Apiales</taxon>
        <taxon>Apiaceae</taxon>
        <taxon>Apioideae</taxon>
        <taxon>apioid superclade</taxon>
        <taxon>Tordylieae</taxon>
        <taxon>Tordyliinae</taxon>
        <taxon>Heracleum</taxon>
    </lineage>
</organism>
<keyword evidence="7" id="KW-0139">CF(1)</keyword>
<protein>
    <submittedName>
        <fullName evidence="9">Uncharacterized protein</fullName>
    </submittedName>
</protein>
<reference evidence="9" key="1">
    <citation type="submission" date="2023-02" db="EMBL/GenBank/DDBJ databases">
        <title>Genome of toxic invasive species Heracleum sosnowskyi carries increased number of genes despite the absence of recent whole-genome duplications.</title>
        <authorList>
            <person name="Schelkunov M."/>
            <person name="Shtratnikova V."/>
            <person name="Makarenko M."/>
            <person name="Klepikova A."/>
            <person name="Omelchenko D."/>
            <person name="Novikova G."/>
            <person name="Obukhova E."/>
            <person name="Bogdanov V."/>
            <person name="Penin A."/>
            <person name="Logacheva M."/>
        </authorList>
    </citation>
    <scope>NUCLEOTIDE SEQUENCE</scope>
    <source>
        <strain evidence="9">Hsosn_3</strain>
        <tissue evidence="9">Leaf</tissue>
    </source>
</reference>
<reference evidence="9" key="2">
    <citation type="submission" date="2023-05" db="EMBL/GenBank/DDBJ databases">
        <authorList>
            <person name="Schelkunov M.I."/>
        </authorList>
    </citation>
    <scope>NUCLEOTIDE SEQUENCE</scope>
    <source>
        <strain evidence="9">Hsosn_3</strain>
        <tissue evidence="9">Leaf</tissue>
    </source>
</reference>
<sequence>MVLLMNNKLQVNYILMPDISIIFESQQVPMELFTPIVSYDPILNMEYLDPSYNCVEFTAQKDISERIKSSYANVPPFSGMNIPASGVVLQNCSEQGARMSAMDNSSKNAGNMFDHLILAYNR</sequence>
<comment type="similarity">
    <text evidence="2">Belongs to the ATPase gamma chain family.</text>
</comment>
<evidence type="ECO:0000256" key="1">
    <source>
        <dbReference type="ARBA" id="ARBA00004170"/>
    </source>
</evidence>
<name>A0AAD8I2A7_9APIA</name>
<keyword evidence="4" id="KW-0375">Hydrogen ion transport</keyword>
<dbReference type="Proteomes" id="UP001237642">
    <property type="component" value="Unassembled WGS sequence"/>
</dbReference>
<evidence type="ECO:0000256" key="2">
    <source>
        <dbReference type="ARBA" id="ARBA00007681"/>
    </source>
</evidence>
<evidence type="ECO:0000256" key="8">
    <source>
        <dbReference type="ARBA" id="ARBA00023310"/>
    </source>
</evidence>
<dbReference type="AlphaFoldDB" id="A0AAD8I2A7"/>
<accession>A0AAD8I2A7</accession>
<keyword evidence="10" id="KW-1185">Reference proteome</keyword>
<proteinExistence type="inferred from homology"/>
<dbReference type="InterPro" id="IPR035968">
    <property type="entry name" value="ATP_synth_F1_ATPase_gsu"/>
</dbReference>
<evidence type="ECO:0000256" key="5">
    <source>
        <dbReference type="ARBA" id="ARBA00023065"/>
    </source>
</evidence>
<gene>
    <name evidence="9" type="ORF">POM88_024390</name>
</gene>
<keyword evidence="8" id="KW-0066">ATP synthesis</keyword>